<evidence type="ECO:0000256" key="4">
    <source>
        <dbReference type="SAM" id="MobiDB-lite"/>
    </source>
</evidence>
<reference evidence="6" key="1">
    <citation type="submission" date="2022-10" db="EMBL/GenBank/DDBJ databases">
        <title>Culturing micro-colonial fungi from biological soil crusts in the Mojave desert and describing Neophaeococcomyces mojavensis, and introducing the new genera and species Taxawa tesnikishii.</title>
        <authorList>
            <person name="Kurbessoian T."/>
            <person name="Stajich J.E."/>
        </authorList>
    </citation>
    <scope>NUCLEOTIDE SEQUENCE</scope>
    <source>
        <strain evidence="6">TK_41</strain>
    </source>
</reference>
<dbReference type="Gene3D" id="2.120.10.70">
    <property type="entry name" value="Fucose-specific lectin"/>
    <property type="match status" value="1"/>
</dbReference>
<keyword evidence="5" id="KW-0812">Transmembrane</keyword>
<name>A0AA38XKL5_9EURO</name>
<protein>
    <recommendedName>
        <fullName evidence="2">Fucose-specific lectin</fullName>
    </recommendedName>
</protein>
<feature type="region of interest" description="Disordered" evidence="4">
    <location>
        <begin position="1"/>
        <end position="82"/>
    </location>
</feature>
<dbReference type="EMBL" id="JAPDRK010000002">
    <property type="protein sequence ID" value="KAJ9615153.1"/>
    <property type="molecule type" value="Genomic_DNA"/>
</dbReference>
<keyword evidence="5" id="KW-0472">Membrane</keyword>
<feature type="compositionally biased region" description="Polar residues" evidence="4">
    <location>
        <begin position="43"/>
        <end position="64"/>
    </location>
</feature>
<dbReference type="AlphaFoldDB" id="A0AA38XKL5"/>
<proteinExistence type="inferred from homology"/>
<keyword evidence="7" id="KW-1185">Reference proteome</keyword>
<evidence type="ECO:0000256" key="1">
    <source>
        <dbReference type="ARBA" id="ARBA00009042"/>
    </source>
</evidence>
<evidence type="ECO:0000256" key="2">
    <source>
        <dbReference type="ARBA" id="ARBA00015560"/>
    </source>
</evidence>
<keyword evidence="3" id="KW-0430">Lectin</keyword>
<dbReference type="Proteomes" id="UP001172673">
    <property type="component" value="Unassembled WGS sequence"/>
</dbReference>
<feature type="compositionally biased region" description="Polar residues" evidence="4">
    <location>
        <begin position="24"/>
        <end position="35"/>
    </location>
</feature>
<sequence>MPPVTEDAPEGHSNAPPEHAAEQSPHTSSEPSRSTVAEPATTLAPTSETLTEQENPSEPTSDTIAEQEIAQKRLSARSFSDLPEVVPSATYEGLQAVPQEIPHGLHPVSEETYGGLQVAPKNTYPRKAVESPTVQVLPEPYKSEYGGDATTLASEPTPSEKPQPVQGLKGRLNQKVYGIRAKWLLLGVLILVLIIALGAGLGAGLSSSSKDHKDQRSGALNGTRIALATQVFAGDTEESLVMYFQHRTGQIRYMTFANGQWSGGNASTVFAHNAKMNTPIAAVSYVWNGVSFWRVFYVDVTNVIREVWGANNTQGVELGYLNSYNISPMDDDQIGMVVCWDGPTTESTYANGYGQIGDAAASLLSWRLVYASNETTFQQMTYHGDTQLYTSEQTLPNLNGHAAPACHNQGSGSVLYLMALDLQSQINVYWKDTNTDLTNTSSHPINVWTNASVAIPNVDDAATIGYTQYLYSQDKNDQLISAYNLSLAAENTSLIPGSRFTVQGIAGLPNTGLAVTARPNPAGGNDILAFYQTDGSHLGYFERDADGVSWNSANLVIPYD</sequence>
<evidence type="ECO:0000313" key="6">
    <source>
        <dbReference type="EMBL" id="KAJ9615153.1"/>
    </source>
</evidence>
<dbReference type="GO" id="GO:0030246">
    <property type="term" value="F:carbohydrate binding"/>
    <property type="evidence" value="ECO:0007669"/>
    <property type="project" value="UniProtKB-KW"/>
</dbReference>
<comment type="caution">
    <text evidence="6">The sequence shown here is derived from an EMBL/GenBank/DDBJ whole genome shotgun (WGS) entry which is preliminary data.</text>
</comment>
<evidence type="ECO:0000256" key="5">
    <source>
        <dbReference type="SAM" id="Phobius"/>
    </source>
</evidence>
<comment type="similarity">
    <text evidence="1">Belongs to the fungal fucose-specific lectin family.</text>
</comment>
<evidence type="ECO:0000313" key="7">
    <source>
        <dbReference type="Proteomes" id="UP001172673"/>
    </source>
</evidence>
<organism evidence="6 7">
    <name type="scientific">Cladophialophora chaetospira</name>
    <dbReference type="NCBI Taxonomy" id="386627"/>
    <lineage>
        <taxon>Eukaryota</taxon>
        <taxon>Fungi</taxon>
        <taxon>Dikarya</taxon>
        <taxon>Ascomycota</taxon>
        <taxon>Pezizomycotina</taxon>
        <taxon>Eurotiomycetes</taxon>
        <taxon>Chaetothyriomycetidae</taxon>
        <taxon>Chaetothyriales</taxon>
        <taxon>Herpotrichiellaceae</taxon>
        <taxon>Cladophialophora</taxon>
    </lineage>
</organism>
<dbReference type="SUPFAM" id="SSF89372">
    <property type="entry name" value="Fucose-specific lectin"/>
    <property type="match status" value="1"/>
</dbReference>
<feature type="region of interest" description="Disordered" evidence="4">
    <location>
        <begin position="139"/>
        <end position="167"/>
    </location>
</feature>
<dbReference type="Pfam" id="PF07938">
    <property type="entry name" value="Fungal_lectin"/>
    <property type="match status" value="1"/>
</dbReference>
<feature type="transmembrane region" description="Helical" evidence="5">
    <location>
        <begin position="183"/>
        <end position="205"/>
    </location>
</feature>
<evidence type="ECO:0000256" key="3">
    <source>
        <dbReference type="ARBA" id="ARBA00022734"/>
    </source>
</evidence>
<accession>A0AA38XKL5</accession>
<keyword evidence="5" id="KW-1133">Transmembrane helix</keyword>
<gene>
    <name evidence="6" type="ORF">H2200_001227</name>
</gene>
<dbReference type="InterPro" id="IPR012475">
    <property type="entry name" value="Fungal_lectin"/>
</dbReference>